<dbReference type="PIRSF" id="PIRSF003078">
    <property type="entry name" value="GidB"/>
    <property type="match status" value="1"/>
</dbReference>
<comment type="similarity">
    <text evidence="6">Belongs to the methyltransferase superfamily. RNA methyltransferase RsmG family.</text>
</comment>
<feature type="binding site" evidence="6">
    <location>
        <position position="76"/>
    </location>
    <ligand>
        <name>S-adenosyl-L-methionine</name>
        <dbReference type="ChEBI" id="CHEBI:59789"/>
    </ligand>
</feature>
<feature type="binding site" evidence="6">
    <location>
        <position position="135"/>
    </location>
    <ligand>
        <name>S-adenosyl-L-methionine</name>
        <dbReference type="ChEBI" id="CHEBI:59789"/>
    </ligand>
</feature>
<dbReference type="PANTHER" id="PTHR31760">
    <property type="entry name" value="S-ADENOSYL-L-METHIONINE-DEPENDENT METHYLTRANSFERASES SUPERFAMILY PROTEIN"/>
    <property type="match status" value="1"/>
</dbReference>
<dbReference type="HAMAP" id="MF_00074">
    <property type="entry name" value="16SrRNA_methyltr_G"/>
    <property type="match status" value="1"/>
</dbReference>
<reference evidence="7" key="1">
    <citation type="submission" date="2022-10" db="EMBL/GenBank/DDBJ databases">
        <title>Two novel species of Flavobacterium.</title>
        <authorList>
            <person name="Liu Q."/>
            <person name="Xin Y.-H."/>
        </authorList>
    </citation>
    <scope>NUCLEOTIDE SEQUENCE</scope>
    <source>
        <strain evidence="7">LS1R49</strain>
    </source>
</reference>
<name>A0A9X3C7H2_9FLAO</name>
<dbReference type="InterPro" id="IPR003682">
    <property type="entry name" value="rRNA_ssu_MeTfrase_G"/>
</dbReference>
<feature type="binding site" evidence="6">
    <location>
        <position position="71"/>
    </location>
    <ligand>
        <name>S-adenosyl-L-methionine</name>
        <dbReference type="ChEBI" id="CHEBI:59789"/>
    </ligand>
</feature>
<dbReference type="Gene3D" id="3.40.50.150">
    <property type="entry name" value="Vaccinia Virus protein VP39"/>
    <property type="match status" value="1"/>
</dbReference>
<protein>
    <recommendedName>
        <fullName evidence="6">Ribosomal RNA small subunit methyltransferase G</fullName>
        <ecNumber evidence="6">2.1.1.-</ecNumber>
    </recommendedName>
    <alternativeName>
        <fullName evidence="6">16S rRNA 7-methylguanosine methyltransferase</fullName>
        <shortName evidence="6">16S rRNA m7G methyltransferase</shortName>
    </alternativeName>
</protein>
<dbReference type="GO" id="GO:0070043">
    <property type="term" value="F:rRNA (guanine-N7-)-methyltransferase activity"/>
    <property type="evidence" value="ECO:0007669"/>
    <property type="project" value="UniProtKB-UniRule"/>
</dbReference>
<keyword evidence="5 6" id="KW-0949">S-adenosyl-L-methionine</keyword>
<evidence type="ECO:0000256" key="3">
    <source>
        <dbReference type="ARBA" id="ARBA00022603"/>
    </source>
</evidence>
<comment type="caution">
    <text evidence="6">Lacks conserved residue(s) required for the propagation of feature annotation.</text>
</comment>
<evidence type="ECO:0000256" key="5">
    <source>
        <dbReference type="ARBA" id="ARBA00022691"/>
    </source>
</evidence>
<dbReference type="CDD" id="cd02440">
    <property type="entry name" value="AdoMet_MTases"/>
    <property type="match status" value="1"/>
</dbReference>
<dbReference type="NCBIfam" id="TIGR00138">
    <property type="entry name" value="rsmG_gidB"/>
    <property type="match status" value="1"/>
</dbReference>
<dbReference type="AlphaFoldDB" id="A0A9X3C7H2"/>
<feature type="binding site" evidence="6">
    <location>
        <begin position="122"/>
        <end position="123"/>
    </location>
    <ligand>
        <name>S-adenosyl-L-methionine</name>
        <dbReference type="ChEBI" id="CHEBI:59789"/>
    </ligand>
</feature>
<dbReference type="InterPro" id="IPR029063">
    <property type="entry name" value="SAM-dependent_MTases_sf"/>
</dbReference>
<comment type="subcellular location">
    <subcellularLocation>
        <location evidence="6">Cytoplasm</location>
    </subcellularLocation>
</comment>
<comment type="caution">
    <text evidence="7">The sequence shown here is derived from an EMBL/GenBank/DDBJ whole genome shotgun (WGS) entry which is preliminary data.</text>
</comment>
<evidence type="ECO:0000256" key="4">
    <source>
        <dbReference type="ARBA" id="ARBA00022679"/>
    </source>
</evidence>
<dbReference type="EMBL" id="JAOZEW010000012">
    <property type="protein sequence ID" value="MCV9928438.1"/>
    <property type="molecule type" value="Genomic_DNA"/>
</dbReference>
<dbReference type="GO" id="GO:0005829">
    <property type="term" value="C:cytosol"/>
    <property type="evidence" value="ECO:0007669"/>
    <property type="project" value="TreeGrafter"/>
</dbReference>
<sequence>MNEILKYFPDLTDTQKEQFQKLDFLYHDWNEKINVISRKDIDALYTKHILHSLGIAKIIKFEPGTYVLDVGTGGGFPGIPLAILFPETRFYLIDVIAKKIKVVQGVVDALDLKNVKAEQLRAENVKGDFDFIVSRAVTNMPDFVSWIKDKIKKKHKHELKNGILYLKGGDLTEELKDFPKATEYNLADFFEDEFFETKKVVHLPLKFTV</sequence>
<keyword evidence="4 6" id="KW-0808">Transferase</keyword>
<dbReference type="PANTHER" id="PTHR31760:SF0">
    <property type="entry name" value="S-ADENOSYL-L-METHIONINE-DEPENDENT METHYLTRANSFERASES SUPERFAMILY PROTEIN"/>
    <property type="match status" value="1"/>
</dbReference>
<dbReference type="SUPFAM" id="SSF53335">
    <property type="entry name" value="S-adenosyl-L-methionine-dependent methyltransferases"/>
    <property type="match status" value="1"/>
</dbReference>
<organism evidence="7 8">
    <name type="scientific">Flavobacterium shii</name>
    <dbReference type="NCBI Taxonomy" id="2987687"/>
    <lineage>
        <taxon>Bacteria</taxon>
        <taxon>Pseudomonadati</taxon>
        <taxon>Bacteroidota</taxon>
        <taxon>Flavobacteriia</taxon>
        <taxon>Flavobacteriales</taxon>
        <taxon>Flavobacteriaceae</taxon>
        <taxon>Flavobacterium</taxon>
    </lineage>
</organism>
<evidence type="ECO:0000313" key="8">
    <source>
        <dbReference type="Proteomes" id="UP001151079"/>
    </source>
</evidence>
<evidence type="ECO:0000313" key="7">
    <source>
        <dbReference type="EMBL" id="MCV9928438.1"/>
    </source>
</evidence>
<proteinExistence type="inferred from homology"/>
<gene>
    <name evidence="6 7" type="primary">rsmG</name>
    <name evidence="7" type="ORF">OIU83_12285</name>
</gene>
<evidence type="ECO:0000256" key="1">
    <source>
        <dbReference type="ARBA" id="ARBA00022490"/>
    </source>
</evidence>
<keyword evidence="3 6" id="KW-0489">Methyltransferase</keyword>
<evidence type="ECO:0000256" key="6">
    <source>
        <dbReference type="HAMAP-Rule" id="MF_00074"/>
    </source>
</evidence>
<dbReference type="Proteomes" id="UP001151079">
    <property type="component" value="Unassembled WGS sequence"/>
</dbReference>
<keyword evidence="8" id="KW-1185">Reference proteome</keyword>
<evidence type="ECO:0000256" key="2">
    <source>
        <dbReference type="ARBA" id="ARBA00022552"/>
    </source>
</evidence>
<accession>A0A9X3C7H2</accession>
<dbReference type="Pfam" id="PF02527">
    <property type="entry name" value="GidB"/>
    <property type="match status" value="1"/>
</dbReference>
<dbReference type="RefSeq" id="WP_264206551.1">
    <property type="nucleotide sequence ID" value="NZ_JAOZEW010000012.1"/>
</dbReference>
<keyword evidence="1 6" id="KW-0963">Cytoplasm</keyword>
<keyword evidence="2 6" id="KW-0698">rRNA processing</keyword>
<comment type="function">
    <text evidence="6">Specifically methylates the N7 position of a guanine in 16S rRNA.</text>
</comment>
<dbReference type="EC" id="2.1.1.-" evidence="6"/>